<dbReference type="UniPathway" id="UPA00359">
    <property type="reaction ID" value="UER00478"/>
</dbReference>
<dbReference type="InterPro" id="IPR004463">
    <property type="entry name" value="UDP-acyl_GlcNac_deAcase"/>
</dbReference>
<sequence>MANNRGNADGLFQQTLKKSVTIAGIGLHSGAIVTLTIAPADANSGITFIRTDLRGAAAVVPARWDAVVDTRMCTVIGNAQGTTIGTIEHLMSALAGCGIDNAVVSLDNAEVPIMDGSAAPFVAAIEQAGVAVTKAPRRVIRILKPVSVGDGIKSASFAPDDATTYSFDIDFDSAAIARQSRAVEMDSDVFKDEISRARTFGFLHEVEGLRKMGLARGGSLDNAVVISGDTVMNADGLRFTDEFVRHKILDAVGDLYLAGAPIVGHFHGVRSGHALNNQLLRALFADRSAWRYDTAALVLPLARRAMDQLAVA</sequence>
<dbReference type="InterPro" id="IPR015870">
    <property type="entry name" value="UDP-acyl_N-AcGlcN_deAcase_N"/>
</dbReference>
<comment type="pathway">
    <text evidence="3 12">Glycolipid biosynthesis; lipid IV(A) biosynthesis; lipid IV(A) from (3R)-3-hydroxytetradecanoyl-[acyl-carrier-protein] and UDP-N-acetyl-alpha-D-glucosamine: step 2/6.</text>
</comment>
<dbReference type="Pfam" id="PF03331">
    <property type="entry name" value="LpxC"/>
    <property type="match status" value="1"/>
</dbReference>
<keyword evidence="6 12" id="KW-0441">Lipid A biosynthesis</keyword>
<dbReference type="EMBL" id="RZIJ01000001">
    <property type="protein sequence ID" value="RUQ75602.1"/>
    <property type="molecule type" value="Genomic_DNA"/>
</dbReference>
<evidence type="ECO:0000313" key="13">
    <source>
        <dbReference type="EMBL" id="RUQ75602.1"/>
    </source>
</evidence>
<dbReference type="OrthoDB" id="9802746at2"/>
<name>A0A3S0VL29_9PROT</name>
<dbReference type="GO" id="GO:0009245">
    <property type="term" value="P:lipid A biosynthetic process"/>
    <property type="evidence" value="ECO:0007669"/>
    <property type="project" value="UniProtKB-UniRule"/>
</dbReference>
<evidence type="ECO:0000256" key="1">
    <source>
        <dbReference type="ARBA" id="ARBA00001947"/>
    </source>
</evidence>
<evidence type="ECO:0000256" key="3">
    <source>
        <dbReference type="ARBA" id="ARBA00005002"/>
    </source>
</evidence>
<dbReference type="GO" id="GO:0046872">
    <property type="term" value="F:metal ion binding"/>
    <property type="evidence" value="ECO:0007669"/>
    <property type="project" value="UniProtKB-KW"/>
</dbReference>
<proteinExistence type="inferred from homology"/>
<dbReference type="HAMAP" id="MF_00388">
    <property type="entry name" value="LpxC"/>
    <property type="match status" value="1"/>
</dbReference>
<dbReference type="NCBIfam" id="TIGR00325">
    <property type="entry name" value="lpxC"/>
    <property type="match status" value="1"/>
</dbReference>
<protein>
    <recommendedName>
        <fullName evidence="4 12">UDP-3-O-acyl-N-acetylglucosamine deacetylase</fullName>
        <shortName evidence="12">UDP-3-O-acyl-GlcNAc deacetylase</shortName>
        <ecNumber evidence="4 12">3.5.1.108</ecNumber>
    </recommendedName>
    <alternativeName>
        <fullName evidence="12">UDP-3-O-[R-3-hydroxymyristoyl]-N-acetylglucosamine deacetylase</fullName>
    </alternativeName>
</protein>
<evidence type="ECO:0000256" key="4">
    <source>
        <dbReference type="ARBA" id="ARBA00012745"/>
    </source>
</evidence>
<evidence type="ECO:0000256" key="8">
    <source>
        <dbReference type="ARBA" id="ARBA00022801"/>
    </source>
</evidence>
<evidence type="ECO:0000256" key="6">
    <source>
        <dbReference type="ARBA" id="ARBA00022556"/>
    </source>
</evidence>
<evidence type="ECO:0000313" key="14">
    <source>
        <dbReference type="Proteomes" id="UP000280346"/>
    </source>
</evidence>
<dbReference type="Gene3D" id="3.30.230.20">
    <property type="entry name" value="lpxc deacetylase, domain 1"/>
    <property type="match status" value="1"/>
</dbReference>
<dbReference type="EC" id="3.5.1.108" evidence="4 12"/>
<dbReference type="Proteomes" id="UP000280346">
    <property type="component" value="Unassembled WGS sequence"/>
</dbReference>
<dbReference type="GO" id="GO:0016020">
    <property type="term" value="C:membrane"/>
    <property type="evidence" value="ECO:0007669"/>
    <property type="project" value="GOC"/>
</dbReference>
<gene>
    <name evidence="12" type="primary">lpxC</name>
    <name evidence="13" type="ORF">EJ913_00320</name>
</gene>
<keyword evidence="9 12" id="KW-0862">Zinc</keyword>
<accession>A0A3S0VL29</accession>
<keyword evidence="10 12" id="KW-0443">Lipid metabolism</keyword>
<reference evidence="13 14" key="1">
    <citation type="submission" date="2018-12" db="EMBL/GenBank/DDBJ databases">
        <authorList>
            <person name="Yang Y."/>
        </authorList>
    </citation>
    <scope>NUCLEOTIDE SEQUENCE [LARGE SCALE GENOMIC DNA]</scope>
    <source>
        <strain evidence="13 14">GSF71</strain>
    </source>
</reference>
<dbReference type="PANTHER" id="PTHR33694:SF1">
    <property type="entry name" value="UDP-3-O-ACYL-N-ACETYLGLUCOSAMINE DEACETYLASE 1, MITOCHONDRIAL-RELATED"/>
    <property type="match status" value="1"/>
</dbReference>
<comment type="cofactor">
    <cofactor evidence="1 12">
        <name>Zn(2+)</name>
        <dbReference type="ChEBI" id="CHEBI:29105"/>
    </cofactor>
</comment>
<feature type="binding site" evidence="12">
    <location>
        <position position="246"/>
    </location>
    <ligand>
        <name>Zn(2+)</name>
        <dbReference type="ChEBI" id="CHEBI:29105"/>
    </ligand>
</feature>
<dbReference type="AlphaFoldDB" id="A0A3S0VL29"/>
<evidence type="ECO:0000256" key="5">
    <source>
        <dbReference type="ARBA" id="ARBA00022516"/>
    </source>
</evidence>
<comment type="caution">
    <text evidence="13">The sequence shown here is derived from an EMBL/GenBank/DDBJ whole genome shotgun (WGS) entry which is preliminary data.</text>
</comment>
<comment type="similarity">
    <text evidence="12">Belongs to the LpxC family.</text>
</comment>
<dbReference type="InterPro" id="IPR020568">
    <property type="entry name" value="Ribosomal_Su5_D2-typ_SF"/>
</dbReference>
<dbReference type="Gene3D" id="3.30.1700.10">
    <property type="entry name" value="lpxc deacetylase, domain 2"/>
    <property type="match status" value="1"/>
</dbReference>
<dbReference type="RefSeq" id="WP_126993723.1">
    <property type="nucleotide sequence ID" value="NZ_JAKOAR010000069.1"/>
</dbReference>
<keyword evidence="7 12" id="KW-0479">Metal-binding</keyword>
<keyword evidence="5 12" id="KW-0444">Lipid biosynthesis</keyword>
<evidence type="ECO:0000256" key="9">
    <source>
        <dbReference type="ARBA" id="ARBA00022833"/>
    </source>
</evidence>
<dbReference type="SUPFAM" id="SSF54211">
    <property type="entry name" value="Ribosomal protein S5 domain 2-like"/>
    <property type="match status" value="2"/>
</dbReference>
<feature type="active site" description="Proton donor" evidence="12">
    <location>
        <position position="273"/>
    </location>
</feature>
<feature type="binding site" evidence="12">
    <location>
        <position position="89"/>
    </location>
    <ligand>
        <name>Zn(2+)</name>
        <dbReference type="ChEBI" id="CHEBI:29105"/>
    </ligand>
</feature>
<feature type="binding site" evidence="12">
    <location>
        <position position="250"/>
    </location>
    <ligand>
        <name>Zn(2+)</name>
        <dbReference type="ChEBI" id="CHEBI:29105"/>
    </ligand>
</feature>
<dbReference type="GO" id="GO:0103117">
    <property type="term" value="F:UDP-3-O-acyl-N-acetylglucosamine deacetylase activity"/>
    <property type="evidence" value="ECO:0007669"/>
    <property type="project" value="UniProtKB-UniRule"/>
</dbReference>
<evidence type="ECO:0000256" key="12">
    <source>
        <dbReference type="HAMAP-Rule" id="MF_00388"/>
    </source>
</evidence>
<dbReference type="InterPro" id="IPR011334">
    <property type="entry name" value="UDP-acyl_GlcNac_deAcase_C"/>
</dbReference>
<keyword evidence="14" id="KW-1185">Reference proteome</keyword>
<evidence type="ECO:0000256" key="7">
    <source>
        <dbReference type="ARBA" id="ARBA00022723"/>
    </source>
</evidence>
<comment type="function">
    <text evidence="2 12">Catalyzes the hydrolysis of UDP-3-O-myristoyl-N-acetylglucosamine to form UDP-3-O-myristoylglucosamine and acetate, the committed step in lipid A biosynthesis.</text>
</comment>
<comment type="catalytic activity">
    <reaction evidence="11 12">
        <text>a UDP-3-O-[(3R)-3-hydroxyacyl]-N-acetyl-alpha-D-glucosamine + H2O = a UDP-3-O-[(3R)-3-hydroxyacyl]-alpha-D-glucosamine + acetate</text>
        <dbReference type="Rhea" id="RHEA:67816"/>
        <dbReference type="ChEBI" id="CHEBI:15377"/>
        <dbReference type="ChEBI" id="CHEBI:30089"/>
        <dbReference type="ChEBI" id="CHEBI:137740"/>
        <dbReference type="ChEBI" id="CHEBI:173225"/>
        <dbReference type="EC" id="3.5.1.108"/>
    </reaction>
</comment>
<organism evidence="13 14">
    <name type="scientific">Azospirillum doebereinerae</name>
    <dbReference type="NCBI Taxonomy" id="92933"/>
    <lineage>
        <taxon>Bacteria</taxon>
        <taxon>Pseudomonadati</taxon>
        <taxon>Pseudomonadota</taxon>
        <taxon>Alphaproteobacteria</taxon>
        <taxon>Rhodospirillales</taxon>
        <taxon>Azospirillaceae</taxon>
        <taxon>Azospirillum</taxon>
    </lineage>
</organism>
<evidence type="ECO:0000256" key="2">
    <source>
        <dbReference type="ARBA" id="ARBA00002923"/>
    </source>
</evidence>
<evidence type="ECO:0000256" key="11">
    <source>
        <dbReference type="ARBA" id="ARBA00024535"/>
    </source>
</evidence>
<dbReference type="PANTHER" id="PTHR33694">
    <property type="entry name" value="UDP-3-O-ACYL-N-ACETYLGLUCOSAMINE DEACETYLASE 1, MITOCHONDRIAL-RELATED"/>
    <property type="match status" value="1"/>
</dbReference>
<keyword evidence="8 12" id="KW-0378">Hydrolase</keyword>
<evidence type="ECO:0000256" key="10">
    <source>
        <dbReference type="ARBA" id="ARBA00023098"/>
    </source>
</evidence>